<evidence type="ECO:0000313" key="2">
    <source>
        <dbReference type="Proteomes" id="UP000527355"/>
    </source>
</evidence>
<name>A0A7J7VYW7_MYOMY</name>
<keyword evidence="2" id="KW-1185">Reference proteome</keyword>
<proteinExistence type="predicted"/>
<reference evidence="1 2" key="1">
    <citation type="journal article" date="2020" name="Nature">
        <title>Six reference-quality genomes reveal evolution of bat adaptations.</title>
        <authorList>
            <person name="Jebb D."/>
            <person name="Huang Z."/>
            <person name="Pippel M."/>
            <person name="Hughes G.M."/>
            <person name="Lavrichenko K."/>
            <person name="Devanna P."/>
            <person name="Winkler S."/>
            <person name="Jermiin L.S."/>
            <person name="Skirmuntt E.C."/>
            <person name="Katzourakis A."/>
            <person name="Burkitt-Gray L."/>
            <person name="Ray D.A."/>
            <person name="Sullivan K.A.M."/>
            <person name="Roscito J.G."/>
            <person name="Kirilenko B.M."/>
            <person name="Davalos L.M."/>
            <person name="Corthals A.P."/>
            <person name="Power M.L."/>
            <person name="Jones G."/>
            <person name="Ransome R.D."/>
            <person name="Dechmann D.K.N."/>
            <person name="Locatelli A.G."/>
            <person name="Puechmaille S.J."/>
            <person name="Fedrigo O."/>
            <person name="Jarvis E.D."/>
            <person name="Hiller M."/>
            <person name="Vernes S.C."/>
            <person name="Myers E.W."/>
            <person name="Teeling E.C."/>
        </authorList>
    </citation>
    <scope>NUCLEOTIDE SEQUENCE [LARGE SCALE GENOMIC DNA]</scope>
    <source>
        <strain evidence="1">MMyoMyo1</strain>
        <tissue evidence="1">Flight muscle</tissue>
    </source>
</reference>
<gene>
    <name evidence="1" type="ORF">mMyoMyo1_012415</name>
</gene>
<dbReference type="Proteomes" id="UP000527355">
    <property type="component" value="Unassembled WGS sequence"/>
</dbReference>
<evidence type="ECO:0000313" key="1">
    <source>
        <dbReference type="EMBL" id="KAF6330405.1"/>
    </source>
</evidence>
<organism evidence="1 2">
    <name type="scientific">Myotis myotis</name>
    <name type="common">Greater mouse-eared bat</name>
    <name type="synonym">Vespertilio myotis</name>
    <dbReference type="NCBI Taxonomy" id="51298"/>
    <lineage>
        <taxon>Eukaryota</taxon>
        <taxon>Metazoa</taxon>
        <taxon>Chordata</taxon>
        <taxon>Craniata</taxon>
        <taxon>Vertebrata</taxon>
        <taxon>Euteleostomi</taxon>
        <taxon>Mammalia</taxon>
        <taxon>Eutheria</taxon>
        <taxon>Laurasiatheria</taxon>
        <taxon>Chiroptera</taxon>
        <taxon>Yangochiroptera</taxon>
        <taxon>Vespertilionidae</taxon>
        <taxon>Myotis</taxon>
    </lineage>
</organism>
<sequence length="40" mass="4939">MEKLSLWRRLKRNMKNFLLTLPLHQFLPKISSLKILTPFW</sequence>
<dbReference type="AlphaFoldDB" id="A0A7J7VYW7"/>
<dbReference type="EMBL" id="JABWUV010000009">
    <property type="protein sequence ID" value="KAF6330405.1"/>
    <property type="molecule type" value="Genomic_DNA"/>
</dbReference>
<protein>
    <submittedName>
        <fullName evidence="1">Lipin 2</fullName>
    </submittedName>
</protein>
<comment type="caution">
    <text evidence="1">The sequence shown here is derived from an EMBL/GenBank/DDBJ whole genome shotgun (WGS) entry which is preliminary data.</text>
</comment>
<accession>A0A7J7VYW7</accession>